<keyword evidence="3" id="KW-0963">Cytoplasm</keyword>
<evidence type="ECO:0000256" key="5">
    <source>
        <dbReference type="ARBA" id="ARBA00022737"/>
    </source>
</evidence>
<dbReference type="OrthoDB" id="6252103at2759"/>
<reference evidence="12 13" key="1">
    <citation type="journal article" date="2012" name="Genome Biol.">
        <title>The genome of the polar eukaryotic microalga coccomyxa subellipsoidea reveals traits of cold adaptation.</title>
        <authorList>
            <person name="Blanc G."/>
            <person name="Agarkova I."/>
            <person name="Grimwood J."/>
            <person name="Kuo A."/>
            <person name="Brueggeman A."/>
            <person name="Dunigan D."/>
            <person name="Gurnon J."/>
            <person name="Ladunga I."/>
            <person name="Lindquist E."/>
            <person name="Lucas S."/>
            <person name="Pangilinan J."/>
            <person name="Proschold T."/>
            <person name="Salamov A."/>
            <person name="Schmutz J."/>
            <person name="Weeks D."/>
            <person name="Yamada T."/>
            <person name="Claverie J.M."/>
            <person name="Grigoriev I."/>
            <person name="Van Etten J."/>
            <person name="Lomsadze A."/>
            <person name="Borodovsky M."/>
        </authorList>
    </citation>
    <scope>NUCLEOTIDE SEQUENCE [LARGE SCALE GENOMIC DNA]</scope>
    <source>
        <strain evidence="12 13">C-169</strain>
    </source>
</reference>
<evidence type="ECO:0000313" key="13">
    <source>
        <dbReference type="Proteomes" id="UP000007264"/>
    </source>
</evidence>
<feature type="repeat" description="WD" evidence="11">
    <location>
        <begin position="426"/>
        <end position="467"/>
    </location>
</feature>
<keyword evidence="4 11" id="KW-0853">WD repeat</keyword>
<dbReference type="GeneID" id="17043312"/>
<gene>
    <name evidence="12" type="ORF">COCSUDRAFT_13710</name>
</gene>
<keyword evidence="7" id="KW-0969">Cilium</keyword>
<comment type="similarity">
    <text evidence="9">Belongs to the CFAP52 family.</text>
</comment>
<dbReference type="GO" id="GO:0005930">
    <property type="term" value="C:axoneme"/>
    <property type="evidence" value="ECO:0007669"/>
    <property type="project" value="UniProtKB-ARBA"/>
</dbReference>
<dbReference type="KEGG" id="csl:COCSUDRAFT_13710"/>
<evidence type="ECO:0000256" key="10">
    <source>
        <dbReference type="ARBA" id="ARBA00029552"/>
    </source>
</evidence>
<dbReference type="RefSeq" id="XP_005649854.1">
    <property type="nucleotide sequence ID" value="XM_005649797.1"/>
</dbReference>
<dbReference type="AlphaFoldDB" id="I0Z3U1"/>
<feature type="repeat" description="WD" evidence="11">
    <location>
        <begin position="340"/>
        <end position="381"/>
    </location>
</feature>
<dbReference type="Proteomes" id="UP000007264">
    <property type="component" value="Unassembled WGS sequence"/>
</dbReference>
<comment type="subcellular location">
    <subcellularLocation>
        <location evidence="1">Cell projection</location>
        <location evidence="1">Cilium</location>
        <location evidence="1">Flagellum</location>
    </subcellularLocation>
    <subcellularLocation>
        <location evidence="2">Cytoplasm</location>
    </subcellularLocation>
</comment>
<dbReference type="InterPro" id="IPR015943">
    <property type="entry name" value="WD40/YVTN_repeat-like_dom_sf"/>
</dbReference>
<dbReference type="SMART" id="SM00320">
    <property type="entry name" value="WD40"/>
    <property type="match status" value="9"/>
</dbReference>
<evidence type="ECO:0000256" key="2">
    <source>
        <dbReference type="ARBA" id="ARBA00004496"/>
    </source>
</evidence>
<evidence type="ECO:0000256" key="3">
    <source>
        <dbReference type="ARBA" id="ARBA00022490"/>
    </source>
</evidence>
<accession>I0Z3U1</accession>
<evidence type="ECO:0000256" key="11">
    <source>
        <dbReference type="PROSITE-ProRule" id="PRU00221"/>
    </source>
</evidence>
<evidence type="ECO:0000256" key="8">
    <source>
        <dbReference type="ARBA" id="ARBA00023273"/>
    </source>
</evidence>
<evidence type="ECO:0000313" key="12">
    <source>
        <dbReference type="EMBL" id="EIE25310.1"/>
    </source>
</evidence>
<protein>
    <recommendedName>
        <fullName evidence="10">Cilia- and flagella-associated protein 52</fullName>
    </recommendedName>
</protein>
<dbReference type="Gene3D" id="2.130.10.10">
    <property type="entry name" value="YVTN repeat-like/Quinoprotein amine dehydrogenase"/>
    <property type="match status" value="3"/>
</dbReference>
<name>I0Z3U1_COCSC</name>
<dbReference type="InterPro" id="IPR036322">
    <property type="entry name" value="WD40_repeat_dom_sf"/>
</dbReference>
<dbReference type="Pfam" id="PF00400">
    <property type="entry name" value="WD40"/>
    <property type="match status" value="9"/>
</dbReference>
<dbReference type="SUPFAM" id="SSF50978">
    <property type="entry name" value="WD40 repeat-like"/>
    <property type="match status" value="2"/>
</dbReference>
<keyword evidence="6" id="KW-0282">Flagellum</keyword>
<dbReference type="GO" id="GO:0031514">
    <property type="term" value="C:motile cilium"/>
    <property type="evidence" value="ECO:0007669"/>
    <property type="project" value="UniProtKB-SubCell"/>
</dbReference>
<evidence type="ECO:0000256" key="1">
    <source>
        <dbReference type="ARBA" id="ARBA00004230"/>
    </source>
</evidence>
<dbReference type="PANTHER" id="PTHR13720">
    <property type="entry name" value="WD-40 REPEAT PROTEIN"/>
    <property type="match status" value="1"/>
</dbReference>
<dbReference type="InterPro" id="IPR019775">
    <property type="entry name" value="WD40_repeat_CS"/>
</dbReference>
<keyword evidence="13" id="KW-1185">Reference proteome</keyword>
<dbReference type="FunFam" id="2.130.10.10:FF:001320">
    <property type="entry name" value="Predicted protein"/>
    <property type="match status" value="1"/>
</dbReference>
<dbReference type="PROSITE" id="PS50294">
    <property type="entry name" value="WD_REPEATS_REGION"/>
    <property type="match status" value="2"/>
</dbReference>
<feature type="repeat" description="WD" evidence="11">
    <location>
        <begin position="511"/>
        <end position="547"/>
    </location>
</feature>
<comment type="caution">
    <text evidence="12">The sequence shown here is derived from an EMBL/GenBank/DDBJ whole genome shotgun (WGS) entry which is preliminary data.</text>
</comment>
<feature type="repeat" description="WD" evidence="11">
    <location>
        <begin position="469"/>
        <end position="510"/>
    </location>
</feature>
<evidence type="ECO:0000256" key="7">
    <source>
        <dbReference type="ARBA" id="ARBA00023069"/>
    </source>
</evidence>
<dbReference type="PANTHER" id="PTHR13720:SF14">
    <property type="entry name" value="CILIA- AND FLAGELLA-ASSOCIATED PROTEIN 52"/>
    <property type="match status" value="1"/>
</dbReference>
<dbReference type="PROSITE" id="PS00678">
    <property type="entry name" value="WD_REPEATS_1"/>
    <property type="match status" value="1"/>
</dbReference>
<keyword evidence="8" id="KW-0966">Cell projection</keyword>
<evidence type="ECO:0000256" key="9">
    <source>
        <dbReference type="ARBA" id="ARBA00029456"/>
    </source>
</evidence>
<dbReference type="EMBL" id="AGSI01000004">
    <property type="protein sequence ID" value="EIE25310.1"/>
    <property type="molecule type" value="Genomic_DNA"/>
</dbReference>
<dbReference type="InterPro" id="IPR050630">
    <property type="entry name" value="WD_repeat_EMAP"/>
</dbReference>
<organism evidence="12 13">
    <name type="scientific">Coccomyxa subellipsoidea (strain C-169)</name>
    <name type="common">Green microalga</name>
    <dbReference type="NCBI Taxonomy" id="574566"/>
    <lineage>
        <taxon>Eukaryota</taxon>
        <taxon>Viridiplantae</taxon>
        <taxon>Chlorophyta</taxon>
        <taxon>core chlorophytes</taxon>
        <taxon>Trebouxiophyceae</taxon>
        <taxon>Trebouxiophyceae incertae sedis</taxon>
        <taxon>Coccomyxaceae</taxon>
        <taxon>Coccomyxa</taxon>
        <taxon>Coccomyxa subellipsoidea</taxon>
    </lineage>
</organism>
<evidence type="ECO:0000256" key="6">
    <source>
        <dbReference type="ARBA" id="ARBA00022846"/>
    </source>
</evidence>
<evidence type="ECO:0000256" key="4">
    <source>
        <dbReference type="ARBA" id="ARBA00022574"/>
    </source>
</evidence>
<dbReference type="InterPro" id="IPR001680">
    <property type="entry name" value="WD40_rpt"/>
</dbReference>
<dbReference type="eggNOG" id="KOG0266">
    <property type="taxonomic scope" value="Eukaryota"/>
</dbReference>
<sequence length="547" mass="58702">MQVSCLAVSKDGKNLAAGKITSMGLEAELCIWDLASKKLTQRCLLHKGRIQALSFSPCASLLASIGGPDDNSLVIWEIGTGKALCGSPMSASAVAFFNRDSERLATCGIDSSMHIWQLDRAARKLTAISVQLGLCRRNFTILDISEDDRYLYVGSTSGDVAEQVSTEHKRLCRSGPARKGALSTVSALRCLPGGILLVGGGEGRLIAMDTAQSEQQQQAAGRGPLSIMAEARLPDGVTGIAVHPSSGELIQQLRHTAHCSAVNDVVFPHGSSDLIASCSYEEIRVWNITSCTELLRIRLPGLDCLCLAITQDGKSIIVGCSDGTIRAHAPQTGSQQYIIHDAHHTAVLALEVTSNGTTLISGDNQGYLRVWRIGPGSQTLLMSLKEHKGAINRISVGRLHPQDCVTASSDGSCIIWDLTTLKRKCMMSANAFFKDAAWSSDESQLVTAGTDRKLVYWDCYTGESIRELEGSRTEPMLSAAVHPAGSILASGGADHLVRLWRYDEGVCFAVGYGHTGEVRRCVFSPDGKMLVTADSHGALKFWDVSKL</sequence>
<dbReference type="STRING" id="574566.I0Z3U1"/>
<dbReference type="PROSITE" id="PS50082">
    <property type="entry name" value="WD_REPEATS_2"/>
    <property type="match status" value="4"/>
</dbReference>
<keyword evidence="5" id="KW-0677">Repeat</keyword>
<proteinExistence type="inferred from homology"/>